<organism evidence="1">
    <name type="scientific">Heligmosomoides polygyrus</name>
    <name type="common">Parasitic roundworm</name>
    <dbReference type="NCBI Taxonomy" id="6339"/>
    <lineage>
        <taxon>Eukaryota</taxon>
        <taxon>Metazoa</taxon>
        <taxon>Ecdysozoa</taxon>
        <taxon>Nematoda</taxon>
        <taxon>Chromadorea</taxon>
        <taxon>Rhabditida</taxon>
        <taxon>Rhabditina</taxon>
        <taxon>Rhabditomorpha</taxon>
        <taxon>Strongyloidea</taxon>
        <taxon>Heligmosomidae</taxon>
        <taxon>Heligmosomoides</taxon>
    </lineage>
</organism>
<gene>
    <name evidence="1" type="ORF">HPBE_LOCUS20218</name>
</gene>
<dbReference type="EMBL" id="UZAH01031962">
    <property type="protein sequence ID" value="VDP18833.1"/>
    <property type="molecule type" value="Genomic_DNA"/>
</dbReference>
<protein>
    <submittedName>
        <fullName evidence="1">Uncharacterized protein</fullName>
    </submittedName>
</protein>
<accession>A0A3P8F9P0</accession>
<dbReference type="AlphaFoldDB" id="A0A3P8F9P0"/>
<reference evidence="1" key="1">
    <citation type="submission" date="2018-11" db="EMBL/GenBank/DDBJ databases">
        <authorList>
            <consortium name="Pathogen Informatics"/>
        </authorList>
    </citation>
    <scope>NUCLEOTIDE SEQUENCE [LARGE SCALE GENOMIC DNA]</scope>
</reference>
<proteinExistence type="predicted"/>
<name>A0A3P8F9P0_HELPZ</name>
<sequence>MEDNEIDKWDGYWTLDGQVPKITPSDDEEDDDEKWDKYWKLESAGTEVFSGCEKEIYSEEDKKVWQLFNRTIEKELMGMTSVFPGKMLTSRCQKDQDLLTKYNEIFEEQLNFNILEEVPEEVEISDNCIHYILHQVVITPQETFA</sequence>
<evidence type="ECO:0000313" key="1">
    <source>
        <dbReference type="EMBL" id="VDP18833.1"/>
    </source>
</evidence>